<evidence type="ECO:0000256" key="4">
    <source>
        <dbReference type="ARBA" id="ARBA00022692"/>
    </source>
</evidence>
<evidence type="ECO:0000256" key="9">
    <source>
        <dbReference type="SAM" id="MobiDB-lite"/>
    </source>
</evidence>
<dbReference type="SUPFAM" id="SSF161111">
    <property type="entry name" value="Cation efflux protein transmembrane domain-like"/>
    <property type="match status" value="1"/>
</dbReference>
<dbReference type="Pfam" id="PF01545">
    <property type="entry name" value="Cation_efflux"/>
    <property type="match status" value="1"/>
</dbReference>
<dbReference type="PANTHER" id="PTHR45755">
    <property type="match status" value="1"/>
</dbReference>
<dbReference type="GO" id="GO:0006882">
    <property type="term" value="P:intracellular zinc ion homeostasis"/>
    <property type="evidence" value="ECO:0007669"/>
    <property type="project" value="InterPro"/>
</dbReference>
<dbReference type="InterPro" id="IPR045316">
    <property type="entry name" value="Msc2-like"/>
</dbReference>
<feature type="transmembrane region" description="Helical" evidence="8">
    <location>
        <begin position="441"/>
        <end position="464"/>
    </location>
</feature>
<proteinExistence type="inferred from homology"/>
<dbReference type="GO" id="GO:0005794">
    <property type="term" value="C:Golgi apparatus"/>
    <property type="evidence" value="ECO:0007669"/>
    <property type="project" value="TreeGrafter"/>
</dbReference>
<comment type="caution">
    <text evidence="8">Lacks conserved residue(s) required for the propagation of feature annotation.</text>
</comment>
<reference evidence="11 12" key="1">
    <citation type="journal article" date="2023" name="Elife">
        <title>Identification of key yeast species and microbe-microbe interactions impacting larval growth of Drosophila in the wild.</title>
        <authorList>
            <person name="Mure A."/>
            <person name="Sugiura Y."/>
            <person name="Maeda R."/>
            <person name="Honda K."/>
            <person name="Sakurai N."/>
            <person name="Takahashi Y."/>
            <person name="Watada M."/>
            <person name="Katoh T."/>
            <person name="Gotoh A."/>
            <person name="Gotoh Y."/>
            <person name="Taniguchi I."/>
            <person name="Nakamura K."/>
            <person name="Hayashi T."/>
            <person name="Katayama T."/>
            <person name="Uemura T."/>
            <person name="Hattori Y."/>
        </authorList>
    </citation>
    <scope>NUCLEOTIDE SEQUENCE [LARGE SCALE GENOMIC DNA]</scope>
    <source>
        <strain evidence="11 12">SB-73</strain>
    </source>
</reference>
<evidence type="ECO:0000256" key="7">
    <source>
        <dbReference type="ARBA" id="ARBA00023136"/>
    </source>
</evidence>
<comment type="function">
    <text evidence="8">Functions as a zinc transporter.</text>
</comment>
<dbReference type="NCBIfam" id="TIGR01297">
    <property type="entry name" value="CDF"/>
    <property type="match status" value="1"/>
</dbReference>
<keyword evidence="12" id="KW-1185">Reference proteome</keyword>
<feature type="transmembrane region" description="Helical" evidence="8">
    <location>
        <begin position="158"/>
        <end position="181"/>
    </location>
</feature>
<evidence type="ECO:0000256" key="5">
    <source>
        <dbReference type="ARBA" id="ARBA00022989"/>
    </source>
</evidence>
<dbReference type="InterPro" id="IPR027469">
    <property type="entry name" value="Cation_efflux_TMD_sf"/>
</dbReference>
<evidence type="ECO:0000256" key="8">
    <source>
        <dbReference type="RuleBase" id="RU369017"/>
    </source>
</evidence>
<keyword evidence="7 8" id="KW-0472">Membrane</keyword>
<feature type="compositionally biased region" description="Low complexity" evidence="9">
    <location>
        <begin position="637"/>
        <end position="653"/>
    </location>
</feature>
<feature type="transmembrane region" description="Helical" evidence="8">
    <location>
        <begin position="707"/>
        <end position="724"/>
    </location>
</feature>
<dbReference type="InterPro" id="IPR002524">
    <property type="entry name" value="Cation_efflux"/>
</dbReference>
<comment type="subcellular location">
    <subcellularLocation>
        <location evidence="8">Endoplasmic reticulum membrane</location>
        <topology evidence="8">Multi-pass membrane protein</topology>
    </subcellularLocation>
    <subcellularLocation>
        <location evidence="1">Membrane</location>
        <topology evidence="1">Multi-pass membrane protein</topology>
    </subcellularLocation>
</comment>
<dbReference type="PANTHER" id="PTHR45755:SF4">
    <property type="entry name" value="ZINC TRANSPORTER 7"/>
    <property type="match status" value="1"/>
</dbReference>
<feature type="compositionally biased region" description="Basic residues" evidence="9">
    <location>
        <begin position="580"/>
        <end position="598"/>
    </location>
</feature>
<feature type="transmembrane region" description="Helical" evidence="8">
    <location>
        <begin position="118"/>
        <end position="137"/>
    </location>
</feature>
<comment type="similarity">
    <text evidence="2 8">Belongs to the cation diffusion facilitator (CDF) transporter (TC 2.A.4) family. SLC30A subfamily.</text>
</comment>
<evidence type="ECO:0000313" key="12">
    <source>
        <dbReference type="Proteomes" id="UP001362899"/>
    </source>
</evidence>
<feature type="transmembrane region" description="Helical" evidence="8">
    <location>
        <begin position="484"/>
        <end position="503"/>
    </location>
</feature>
<feature type="region of interest" description="Disordered" evidence="9">
    <location>
        <begin position="559"/>
        <end position="664"/>
    </location>
</feature>
<feature type="compositionally biased region" description="Basic and acidic residues" evidence="9">
    <location>
        <begin position="599"/>
        <end position="636"/>
    </location>
</feature>
<feature type="transmembrane region" description="Helical" evidence="8">
    <location>
        <begin position="675"/>
        <end position="701"/>
    </location>
</feature>
<evidence type="ECO:0000259" key="10">
    <source>
        <dbReference type="Pfam" id="PF01545"/>
    </source>
</evidence>
<dbReference type="AlphaFoldDB" id="A0AAV5RGJ2"/>
<dbReference type="EMBL" id="BTGC01000003">
    <property type="protein sequence ID" value="GMM50243.1"/>
    <property type="molecule type" value="Genomic_DNA"/>
</dbReference>
<comment type="caution">
    <text evidence="11">The sequence shown here is derived from an EMBL/GenBank/DDBJ whole genome shotgun (WGS) entry which is preliminary data.</text>
</comment>
<feature type="compositionally biased region" description="Basic and acidic residues" evidence="9">
    <location>
        <begin position="509"/>
        <end position="523"/>
    </location>
</feature>
<feature type="region of interest" description="Disordered" evidence="9">
    <location>
        <begin position="507"/>
        <end position="527"/>
    </location>
</feature>
<evidence type="ECO:0000256" key="2">
    <source>
        <dbReference type="ARBA" id="ARBA00008873"/>
    </source>
</evidence>
<evidence type="ECO:0000256" key="1">
    <source>
        <dbReference type="ARBA" id="ARBA00004141"/>
    </source>
</evidence>
<dbReference type="Proteomes" id="UP001362899">
    <property type="component" value="Unassembled WGS sequence"/>
</dbReference>
<feature type="transmembrane region" description="Helical" evidence="8">
    <location>
        <begin position="78"/>
        <end position="98"/>
    </location>
</feature>
<feature type="transmembrane region" description="Helical" evidence="8">
    <location>
        <begin position="240"/>
        <end position="263"/>
    </location>
</feature>
<dbReference type="GO" id="GO:0005385">
    <property type="term" value="F:zinc ion transmembrane transporter activity"/>
    <property type="evidence" value="ECO:0007669"/>
    <property type="project" value="UniProtKB-UniRule"/>
</dbReference>
<keyword evidence="4 8" id="KW-0812">Transmembrane</keyword>
<keyword evidence="3 8" id="KW-0813">Transport</keyword>
<keyword evidence="6 8" id="KW-0406">Ion transport</keyword>
<feature type="transmembrane region" description="Helical" evidence="8">
    <location>
        <begin position="269"/>
        <end position="288"/>
    </location>
</feature>
<feature type="transmembrane region" description="Helical" evidence="8">
    <location>
        <begin position="193"/>
        <end position="219"/>
    </location>
</feature>
<dbReference type="GO" id="GO:1904257">
    <property type="term" value="P:zinc ion import into Golgi lumen"/>
    <property type="evidence" value="ECO:0007669"/>
    <property type="project" value="TreeGrafter"/>
</dbReference>
<gene>
    <name evidence="11" type="ORF">DASB73_012010</name>
</gene>
<sequence length="820" mass="90883">MDSVLSLPKQRDKKAGDKLRIAPTRRTSVSPDSWGIHSVPGMLNEFQRHTSQHTPVDKRHGMLTDLLVEEDWKKRDRLILSGIMLLALSVSVCALQIVKHTALDGLEPDSNQPLSHMLHALCALSGQFMLVSIATAPKIDSVVGVSALMQQVRLFYPAALVAVSFMLSSAWCPYVCALSVLNIPKHAGKYTLLWLGLACLVPALVQQSWIVFLGLLALVMPRIDWAAIETRYPLAMRVRVPRFMLKTRLVCLISGVTLILISVALGSPIWHLAALEFVCAASFAIYLASRDVNSKAKFNFIAAFLISGSLCFWFEKSIHSQQPSSSYVFDFFKPLLLSIAMLAPALWLEPNEFNIQIYNSKLSAESVIDSILMHEDTRNIFYFFMLNFSFMFVQLLFSLLSHSLVLLSDTIHMFFDCLSLLVGLVASILSKMPASVRFPYGVAMVETVSGFANGCLLLAISVGILFESFERVANPVPLERTTELLVVSVLGLLVNLVGLAVFGHSHGHSHGDSHDHGHDHSHLDPTAALDGVHRDHHHHSDHHQDVDENAPLDIFKRSSRPSSLAVPDLNVPLFPESPKKSSHGQGHGHSRGHSRGHKHSSEHSEHNELSHEHSHEHSEHSEHSERSHEHSHEHSYESSSENPHSHSHSNPSHSHAHTEDVSECGDPHNDNIYGIFLHILADVLGSVGAIVSTLLTCYTGWSGFDPLASMVTSALIFVSALPLVRSSARTLLLRLSDDDEYKLRQAMNDLYCTPGVVSYKAPRFWDDGKGVRGVVHVQHQREANADSIRSKVSSILSRAGVTQCFIQMDEEGTDCWCLRE</sequence>
<evidence type="ECO:0000256" key="3">
    <source>
        <dbReference type="ARBA" id="ARBA00022448"/>
    </source>
</evidence>
<evidence type="ECO:0000313" key="11">
    <source>
        <dbReference type="EMBL" id="GMM50243.1"/>
    </source>
</evidence>
<feature type="transmembrane region" description="Helical" evidence="8">
    <location>
        <begin position="411"/>
        <end position="429"/>
    </location>
</feature>
<dbReference type="InterPro" id="IPR058533">
    <property type="entry name" value="Cation_efflux_TM"/>
</dbReference>
<feature type="transmembrane region" description="Helical" evidence="8">
    <location>
        <begin position="380"/>
        <end position="399"/>
    </location>
</feature>
<dbReference type="Gene3D" id="1.20.1510.10">
    <property type="entry name" value="Cation efflux protein transmembrane domain"/>
    <property type="match status" value="2"/>
</dbReference>
<dbReference type="GO" id="GO:0031410">
    <property type="term" value="C:cytoplasmic vesicle"/>
    <property type="evidence" value="ECO:0007669"/>
    <property type="project" value="TreeGrafter"/>
</dbReference>
<keyword evidence="8" id="KW-0256">Endoplasmic reticulum</keyword>
<evidence type="ECO:0000256" key="6">
    <source>
        <dbReference type="ARBA" id="ARBA00023065"/>
    </source>
</evidence>
<keyword evidence="5 8" id="KW-1133">Transmembrane helix</keyword>
<feature type="domain" description="Cation efflux protein transmembrane" evidence="10">
    <location>
        <begin position="380"/>
        <end position="732"/>
    </location>
</feature>
<protein>
    <recommendedName>
        <fullName evidence="8">Zinc transporter</fullName>
    </recommendedName>
</protein>
<accession>A0AAV5RGJ2</accession>
<name>A0AAV5RGJ2_STABA</name>
<organism evidence="11 12">
    <name type="scientific">Starmerella bacillaris</name>
    <name type="common">Yeast</name>
    <name type="synonym">Candida zemplinina</name>
    <dbReference type="NCBI Taxonomy" id="1247836"/>
    <lineage>
        <taxon>Eukaryota</taxon>
        <taxon>Fungi</taxon>
        <taxon>Dikarya</taxon>
        <taxon>Ascomycota</taxon>
        <taxon>Saccharomycotina</taxon>
        <taxon>Dipodascomycetes</taxon>
        <taxon>Dipodascales</taxon>
        <taxon>Trichomonascaceae</taxon>
        <taxon>Starmerella</taxon>
    </lineage>
</organism>
<dbReference type="GO" id="GO:0005789">
    <property type="term" value="C:endoplasmic reticulum membrane"/>
    <property type="evidence" value="ECO:0007669"/>
    <property type="project" value="UniProtKB-SubCell"/>
</dbReference>